<evidence type="ECO:0000313" key="2">
    <source>
        <dbReference type="Proteomes" id="UP001333110"/>
    </source>
</evidence>
<accession>A0AAN7NPD7</accession>
<protein>
    <submittedName>
        <fullName evidence="1">Uncharacterized protein</fullName>
    </submittedName>
</protein>
<dbReference type="EMBL" id="JAUNZN010000006">
    <property type="protein sequence ID" value="KAK4819982.1"/>
    <property type="molecule type" value="Genomic_DNA"/>
</dbReference>
<sequence>MWSKKSNRRFLYHFYVSEDYHSLNFKNDQRPRKHDLRGKTERIGKRKVLGKVVMIFKNVESFSAERRNTFFFMFSGSRARGLVRPQWEYCAQFWAPHDRKDMDMLEQVQRKAMEMI</sequence>
<evidence type="ECO:0000313" key="1">
    <source>
        <dbReference type="EMBL" id="KAK4819982.1"/>
    </source>
</evidence>
<dbReference type="AlphaFoldDB" id="A0AAN7NPD7"/>
<gene>
    <name evidence="1" type="ORF">QYF61_017297</name>
</gene>
<dbReference type="Proteomes" id="UP001333110">
    <property type="component" value="Unassembled WGS sequence"/>
</dbReference>
<comment type="caution">
    <text evidence="1">The sequence shown here is derived from an EMBL/GenBank/DDBJ whole genome shotgun (WGS) entry which is preliminary data.</text>
</comment>
<keyword evidence="2" id="KW-1185">Reference proteome</keyword>
<name>A0AAN7NPD7_MYCAM</name>
<reference evidence="1 2" key="1">
    <citation type="journal article" date="2023" name="J. Hered.">
        <title>Chromosome-level genome of the wood stork (Mycteria americana) provides insight into avian chromosome evolution.</title>
        <authorList>
            <person name="Flamio R. Jr."/>
            <person name="Ramstad K.M."/>
        </authorList>
    </citation>
    <scope>NUCLEOTIDE SEQUENCE [LARGE SCALE GENOMIC DNA]</scope>
    <source>
        <strain evidence="1">JAX WOST 10</strain>
    </source>
</reference>
<proteinExistence type="predicted"/>
<organism evidence="1 2">
    <name type="scientific">Mycteria americana</name>
    <name type="common">Wood stork</name>
    <dbReference type="NCBI Taxonomy" id="33587"/>
    <lineage>
        <taxon>Eukaryota</taxon>
        <taxon>Metazoa</taxon>
        <taxon>Chordata</taxon>
        <taxon>Craniata</taxon>
        <taxon>Vertebrata</taxon>
        <taxon>Euteleostomi</taxon>
        <taxon>Archelosauria</taxon>
        <taxon>Archosauria</taxon>
        <taxon>Dinosauria</taxon>
        <taxon>Saurischia</taxon>
        <taxon>Theropoda</taxon>
        <taxon>Coelurosauria</taxon>
        <taxon>Aves</taxon>
        <taxon>Neognathae</taxon>
        <taxon>Neoaves</taxon>
        <taxon>Aequornithes</taxon>
        <taxon>Ciconiiformes</taxon>
        <taxon>Ciconiidae</taxon>
        <taxon>Mycteria</taxon>
    </lineage>
</organism>